<dbReference type="InterPro" id="IPR019539">
    <property type="entry name" value="GalKase_N"/>
</dbReference>
<dbReference type="NCBIfam" id="TIGR00131">
    <property type="entry name" value="gal_kin"/>
    <property type="match status" value="1"/>
</dbReference>
<evidence type="ECO:0000256" key="5">
    <source>
        <dbReference type="ARBA" id="ARBA00022679"/>
    </source>
</evidence>
<dbReference type="EMBL" id="JAULSU010000002">
    <property type="protein sequence ID" value="KAK0627278.1"/>
    <property type="molecule type" value="Genomic_DNA"/>
</dbReference>
<evidence type="ECO:0000313" key="20">
    <source>
        <dbReference type="Proteomes" id="UP001175000"/>
    </source>
</evidence>
<keyword evidence="7" id="KW-0418">Kinase</keyword>
<protein>
    <recommendedName>
        <fullName evidence="4">Galactokinase</fullName>
        <ecNumber evidence="3">2.7.1.6</ecNumber>
    </recommendedName>
    <alternativeName>
        <fullName evidence="14">Galactose kinase</fullName>
    </alternativeName>
</protein>
<evidence type="ECO:0000259" key="18">
    <source>
        <dbReference type="Pfam" id="PF10509"/>
    </source>
</evidence>
<evidence type="ECO:0000256" key="4">
    <source>
        <dbReference type="ARBA" id="ARBA00019487"/>
    </source>
</evidence>
<evidence type="ECO:0000256" key="12">
    <source>
        <dbReference type="ARBA" id="ARBA00023221"/>
    </source>
</evidence>
<keyword evidence="8" id="KW-0067">ATP-binding</keyword>
<evidence type="ECO:0000256" key="11">
    <source>
        <dbReference type="ARBA" id="ARBA00023166"/>
    </source>
</evidence>
<evidence type="ECO:0000259" key="16">
    <source>
        <dbReference type="Pfam" id="PF00288"/>
    </source>
</evidence>
<evidence type="ECO:0000256" key="15">
    <source>
        <dbReference type="ARBA" id="ARBA00049538"/>
    </source>
</evidence>
<dbReference type="Proteomes" id="UP001175000">
    <property type="component" value="Unassembled WGS sequence"/>
</dbReference>
<keyword evidence="6" id="KW-0547">Nucleotide-binding</keyword>
<dbReference type="PRINTS" id="PR00473">
    <property type="entry name" value="GALCTOKINASE"/>
</dbReference>
<keyword evidence="19" id="KW-0689">Ribosomal protein</keyword>
<keyword evidence="19" id="KW-0687">Ribonucleoprotein</keyword>
<evidence type="ECO:0000256" key="6">
    <source>
        <dbReference type="ARBA" id="ARBA00022741"/>
    </source>
</evidence>
<dbReference type="Pfam" id="PF08544">
    <property type="entry name" value="GHMP_kinases_C"/>
    <property type="match status" value="1"/>
</dbReference>
<dbReference type="PRINTS" id="PR00959">
    <property type="entry name" value="MEVGALKINASE"/>
</dbReference>
<dbReference type="InterPro" id="IPR014721">
    <property type="entry name" value="Ribsml_uS5_D2-typ_fold_subgr"/>
</dbReference>
<evidence type="ECO:0000256" key="10">
    <source>
        <dbReference type="ARBA" id="ARBA00023144"/>
    </source>
</evidence>
<dbReference type="InterPro" id="IPR019741">
    <property type="entry name" value="Galactokinase_CS"/>
</dbReference>
<evidence type="ECO:0000256" key="13">
    <source>
        <dbReference type="ARBA" id="ARBA00023277"/>
    </source>
</evidence>
<dbReference type="InterPro" id="IPR020568">
    <property type="entry name" value="Ribosomal_Su5_D2-typ_SF"/>
</dbReference>
<sequence length="555" mass="61653">MGEPVEAELVPITAELNDIYHDDEIREESDRWIRLYNEFIKVFGSTPQLIARSPGRVNIIGEHIDYSLFPVLPMAIHADTLVAMETKETETEGCFKVQIANLDGQQFPKESWEEANDSDIAIDEKTHAWTNYFRAGLRGALKLLREKNGSGWQPRSMSIMVHGTVPPAGGLSSSAALVTACSLAVLYGQGMKRVEKLELTRLAIESERAVGVNSGGMDQSASVMSVKDAALYVQFAPSLSVRHVEFPKTNPPLVFMIAQSFVKADKKVSGPFHYNLRVVECTLAALMLLRQLLPKDEKLPNPLPQDDSPLNISLGAVSDLFWTNLYSDEHTRKRYPDAAEAGVGMIQRLDFFANELIDKVLPSETYSKKAIADTLGVTEDDLDQNFIKKRFPVPAERFRLRDRAKHVFSEAARVYKFMDLLETGPKAGESDLQFAERLGDLLNQSQQSCRDNFDCSTQDLDLICMHARDAGSLGSRLTGAGWGGATVHLVPASKVNSVRNALQRNYYHDMWVDGKRLTPEEIANAVIVTRPGSGSAIFHTSNDGIRAMDLSRHLK</sequence>
<dbReference type="GO" id="GO:0005524">
    <property type="term" value="F:ATP binding"/>
    <property type="evidence" value="ECO:0007669"/>
    <property type="project" value="UniProtKB-KW"/>
</dbReference>
<keyword evidence="5" id="KW-0808">Transferase</keyword>
<keyword evidence="12" id="KW-0753">Steroid metabolism</keyword>
<evidence type="ECO:0000256" key="2">
    <source>
        <dbReference type="ARBA" id="ARBA00006566"/>
    </source>
</evidence>
<dbReference type="PROSITE" id="PS00627">
    <property type="entry name" value="GHMP_KINASES_ATP"/>
    <property type="match status" value="1"/>
</dbReference>
<proteinExistence type="inferred from homology"/>
<dbReference type="PANTHER" id="PTHR10457">
    <property type="entry name" value="MEVALONATE KINASE/GALACTOKINASE"/>
    <property type="match status" value="1"/>
</dbReference>
<keyword evidence="11" id="KW-1207">Sterol metabolism</keyword>
<keyword evidence="9" id="KW-0756">Sterol biosynthesis</keyword>
<dbReference type="Gene3D" id="1.20.1440.340">
    <property type="match status" value="1"/>
</dbReference>
<keyword evidence="9" id="KW-0752">Steroid biosynthesis</keyword>
<accession>A0AA40C7Q3</accession>
<evidence type="ECO:0000256" key="9">
    <source>
        <dbReference type="ARBA" id="ARBA00023011"/>
    </source>
</evidence>
<dbReference type="Gene3D" id="3.30.230.10">
    <property type="match status" value="1"/>
</dbReference>
<dbReference type="InterPro" id="IPR006206">
    <property type="entry name" value="Mevalonate/galactokinase"/>
</dbReference>
<dbReference type="Pfam" id="PF00288">
    <property type="entry name" value="GHMP_kinases_N"/>
    <property type="match status" value="1"/>
</dbReference>
<comment type="pathway">
    <text evidence="1">Carbohydrate metabolism; galactose metabolism.</text>
</comment>
<dbReference type="FunFam" id="1.20.1440.340:FF:000003">
    <property type="entry name" value="GAL1p Galactokinase"/>
    <property type="match status" value="1"/>
</dbReference>
<dbReference type="EC" id="2.7.1.6" evidence="3"/>
<dbReference type="GO" id="GO:0005840">
    <property type="term" value="C:ribosome"/>
    <property type="evidence" value="ECO:0007669"/>
    <property type="project" value="UniProtKB-KW"/>
</dbReference>
<comment type="catalytic activity">
    <reaction evidence="15">
        <text>alpha-D-galactose + ATP = alpha-D-galactose 1-phosphate + ADP + H(+)</text>
        <dbReference type="Rhea" id="RHEA:13553"/>
        <dbReference type="ChEBI" id="CHEBI:15378"/>
        <dbReference type="ChEBI" id="CHEBI:28061"/>
        <dbReference type="ChEBI" id="CHEBI:30616"/>
        <dbReference type="ChEBI" id="CHEBI:58336"/>
        <dbReference type="ChEBI" id="CHEBI:456216"/>
        <dbReference type="EC" id="2.7.1.6"/>
    </reaction>
    <physiologicalReaction direction="left-to-right" evidence="15">
        <dbReference type="Rhea" id="RHEA:13554"/>
    </physiologicalReaction>
</comment>
<dbReference type="PANTHER" id="PTHR10457:SF7">
    <property type="entry name" value="GALACTOKINASE-RELATED"/>
    <property type="match status" value="1"/>
</dbReference>
<comment type="similarity">
    <text evidence="2">Belongs to the GHMP kinase family. GalK subfamily.</text>
</comment>
<keyword evidence="10" id="KW-0299">Galactose metabolism</keyword>
<evidence type="ECO:0000256" key="3">
    <source>
        <dbReference type="ARBA" id="ARBA00012315"/>
    </source>
</evidence>
<dbReference type="InterPro" id="IPR006203">
    <property type="entry name" value="GHMP_knse_ATP-bd_CS"/>
</dbReference>
<dbReference type="SUPFAM" id="SSF55060">
    <property type="entry name" value="GHMP Kinase, C-terminal domain"/>
    <property type="match status" value="1"/>
</dbReference>
<keyword evidence="9" id="KW-0444">Lipid biosynthesis</keyword>
<dbReference type="GO" id="GO:0005829">
    <property type="term" value="C:cytosol"/>
    <property type="evidence" value="ECO:0007669"/>
    <property type="project" value="TreeGrafter"/>
</dbReference>
<dbReference type="Gene3D" id="3.30.70.3170">
    <property type="match status" value="1"/>
</dbReference>
<dbReference type="PROSITE" id="PS00106">
    <property type="entry name" value="GALACTOKINASE"/>
    <property type="match status" value="1"/>
</dbReference>
<evidence type="ECO:0000256" key="8">
    <source>
        <dbReference type="ARBA" id="ARBA00022840"/>
    </source>
</evidence>
<dbReference type="SUPFAM" id="SSF54211">
    <property type="entry name" value="Ribosomal protein S5 domain 2-like"/>
    <property type="match status" value="1"/>
</dbReference>
<keyword evidence="12" id="KW-0443">Lipid metabolism</keyword>
<feature type="domain" description="Galactokinase N-terminal" evidence="18">
    <location>
        <begin position="37"/>
        <end position="84"/>
    </location>
</feature>
<organism evidence="19 20">
    <name type="scientific">Immersiella caudata</name>
    <dbReference type="NCBI Taxonomy" id="314043"/>
    <lineage>
        <taxon>Eukaryota</taxon>
        <taxon>Fungi</taxon>
        <taxon>Dikarya</taxon>
        <taxon>Ascomycota</taxon>
        <taxon>Pezizomycotina</taxon>
        <taxon>Sordariomycetes</taxon>
        <taxon>Sordariomycetidae</taxon>
        <taxon>Sordariales</taxon>
        <taxon>Lasiosphaeriaceae</taxon>
        <taxon>Immersiella</taxon>
    </lineage>
</organism>
<gene>
    <name evidence="19" type="ORF">B0T14DRAFT_600525</name>
</gene>
<dbReference type="InterPro" id="IPR036554">
    <property type="entry name" value="GHMP_kinase_C_sf"/>
</dbReference>
<evidence type="ECO:0000256" key="7">
    <source>
        <dbReference type="ARBA" id="ARBA00022777"/>
    </source>
</evidence>
<keyword evidence="20" id="KW-1185">Reference proteome</keyword>
<dbReference type="InterPro" id="IPR013750">
    <property type="entry name" value="GHMP_kinase_C_dom"/>
</dbReference>
<evidence type="ECO:0000256" key="14">
    <source>
        <dbReference type="ARBA" id="ARBA00029590"/>
    </source>
</evidence>
<reference evidence="19" key="1">
    <citation type="submission" date="2023-06" db="EMBL/GenBank/DDBJ databases">
        <title>Genome-scale phylogeny and comparative genomics of the fungal order Sordariales.</title>
        <authorList>
            <consortium name="Lawrence Berkeley National Laboratory"/>
            <person name="Hensen N."/>
            <person name="Bonometti L."/>
            <person name="Westerberg I."/>
            <person name="Brannstrom I.O."/>
            <person name="Guillou S."/>
            <person name="Cros-Aarteil S."/>
            <person name="Calhoun S."/>
            <person name="Haridas S."/>
            <person name="Kuo A."/>
            <person name="Mondo S."/>
            <person name="Pangilinan J."/>
            <person name="Riley R."/>
            <person name="Labutti K."/>
            <person name="Andreopoulos B."/>
            <person name="Lipzen A."/>
            <person name="Chen C."/>
            <person name="Yanf M."/>
            <person name="Daum C."/>
            <person name="Ng V."/>
            <person name="Clum A."/>
            <person name="Steindorff A."/>
            <person name="Ohm R."/>
            <person name="Martin F."/>
            <person name="Silar P."/>
            <person name="Natvig D."/>
            <person name="Lalanne C."/>
            <person name="Gautier V."/>
            <person name="Ament-Velasquez S.L."/>
            <person name="Kruys A."/>
            <person name="Hutchinson M.I."/>
            <person name="Powell A.J."/>
            <person name="Barry K."/>
            <person name="Miller A.N."/>
            <person name="Grigoriev I.V."/>
            <person name="Debuchy R."/>
            <person name="Gladieux P."/>
            <person name="Thoren M.H."/>
            <person name="Johannesson H."/>
        </authorList>
    </citation>
    <scope>NUCLEOTIDE SEQUENCE</scope>
    <source>
        <strain evidence="19">CBS 606.72</strain>
    </source>
</reference>
<feature type="domain" description="GHMP kinase N-terminal" evidence="16">
    <location>
        <begin position="138"/>
        <end position="224"/>
    </location>
</feature>
<name>A0AA40C7Q3_9PEZI</name>
<feature type="domain" description="GHMP kinase C-terminal" evidence="17">
    <location>
        <begin position="435"/>
        <end position="507"/>
    </location>
</feature>
<comment type="caution">
    <text evidence="19">The sequence shown here is derived from an EMBL/GenBank/DDBJ whole genome shotgun (WGS) entry which is preliminary data.</text>
</comment>
<dbReference type="InterPro" id="IPR000705">
    <property type="entry name" value="Galactokinase"/>
</dbReference>
<evidence type="ECO:0000313" key="19">
    <source>
        <dbReference type="EMBL" id="KAK0627278.1"/>
    </source>
</evidence>
<dbReference type="PIRSF" id="PIRSF000530">
    <property type="entry name" value="Galactokinase"/>
    <property type="match status" value="1"/>
</dbReference>
<dbReference type="GO" id="GO:0006012">
    <property type="term" value="P:galactose metabolic process"/>
    <property type="evidence" value="ECO:0007669"/>
    <property type="project" value="UniProtKB-KW"/>
</dbReference>
<keyword evidence="13" id="KW-0119">Carbohydrate metabolism</keyword>
<dbReference type="InterPro" id="IPR006204">
    <property type="entry name" value="GHMP_kinase_N_dom"/>
</dbReference>
<dbReference type="GO" id="GO:0004335">
    <property type="term" value="F:galactokinase activity"/>
    <property type="evidence" value="ECO:0007669"/>
    <property type="project" value="UniProtKB-EC"/>
</dbReference>
<dbReference type="GO" id="GO:0016126">
    <property type="term" value="P:sterol biosynthetic process"/>
    <property type="evidence" value="ECO:0007669"/>
    <property type="project" value="UniProtKB-KW"/>
</dbReference>
<evidence type="ECO:0000259" key="17">
    <source>
        <dbReference type="Pfam" id="PF08544"/>
    </source>
</evidence>
<evidence type="ECO:0000256" key="1">
    <source>
        <dbReference type="ARBA" id="ARBA00004947"/>
    </source>
</evidence>
<dbReference type="Pfam" id="PF10509">
    <property type="entry name" value="GalKase_gal_bdg"/>
    <property type="match status" value="1"/>
</dbReference>
<dbReference type="AlphaFoldDB" id="A0AA40C7Q3"/>